<dbReference type="Pfam" id="PF17170">
    <property type="entry name" value="DUF5128"/>
    <property type="match status" value="1"/>
</dbReference>
<dbReference type="EMBL" id="SJSA01000001">
    <property type="protein sequence ID" value="TGG40419.1"/>
    <property type="molecule type" value="Genomic_DNA"/>
</dbReference>
<dbReference type="PROSITE" id="PS51257">
    <property type="entry name" value="PROKAR_LIPOPROTEIN"/>
    <property type="match status" value="1"/>
</dbReference>
<name>A0A4Z0V5A7_9BACT</name>
<proteinExistence type="predicted"/>
<accession>A0A4Z0V5A7</accession>
<dbReference type="AlphaFoldDB" id="A0A4Z0V5A7"/>
<evidence type="ECO:0000313" key="2">
    <source>
        <dbReference type="Proteomes" id="UP000297635"/>
    </source>
</evidence>
<organism evidence="1 2">
    <name type="scientific">Duncaniella freteri</name>
    <dbReference type="NCBI Taxonomy" id="2530391"/>
    <lineage>
        <taxon>Bacteria</taxon>
        <taxon>Pseudomonadati</taxon>
        <taxon>Bacteroidota</taxon>
        <taxon>Bacteroidia</taxon>
        <taxon>Bacteroidales</taxon>
        <taxon>Muribaculaceae</taxon>
        <taxon>Duncaniella</taxon>
    </lineage>
</organism>
<evidence type="ECO:0000313" key="1">
    <source>
        <dbReference type="EMBL" id="TGG40419.1"/>
    </source>
</evidence>
<dbReference type="GeneID" id="82149517"/>
<dbReference type="RefSeq" id="WP_135471432.1">
    <property type="nucleotide sequence ID" value="NZ_SJSA01000001.1"/>
</dbReference>
<sequence length="268" mass="29654">MKLLKKLRFIAIFILFISCRQSVDNSRNNHVDISQDVIPFDTDSIQIGAGARIYTSDSLVIIKDGQSNDMLLTIIDIQTLKTKGQIAKFGPGPDEVAVPGAVFIDRDNKSISIFDYGQLKISSYNIDSALVMDKYCPTTISNFNNQQFPDRYVHVNDTLGFARSITIDPKKKGYTQGICRYNITTGELTDISGPSRMEGLKSLFGISVADRIIAEGATNNDILNIYDFNGRLLHEIKGPDYEPQVVGKTGADWDSAPEQTGTLLMLQS</sequence>
<dbReference type="SUPFAM" id="SSF63829">
    <property type="entry name" value="Calcium-dependent phosphotriesterase"/>
    <property type="match status" value="1"/>
</dbReference>
<keyword evidence="2" id="KW-1185">Reference proteome</keyword>
<comment type="caution">
    <text evidence="1">The sequence shown here is derived from an EMBL/GenBank/DDBJ whole genome shotgun (WGS) entry which is preliminary data.</text>
</comment>
<reference evidence="1 2" key="1">
    <citation type="submission" date="2019-02" db="EMBL/GenBank/DDBJ databases">
        <title>Isolation and identification of novel species under the genus Muribaculum.</title>
        <authorList>
            <person name="Miyake S."/>
            <person name="Ding Y."/>
            <person name="Low A."/>
            <person name="Soh M."/>
            <person name="Seedorf H."/>
        </authorList>
    </citation>
    <scope>NUCLEOTIDE SEQUENCE [LARGE SCALE GENOMIC DNA]</scope>
    <source>
        <strain evidence="1 2">TLL-A3</strain>
    </source>
</reference>
<protein>
    <submittedName>
        <fullName evidence="1">6-bladed beta-propeller</fullName>
    </submittedName>
</protein>
<dbReference type="Proteomes" id="UP000297635">
    <property type="component" value="Unassembled WGS sequence"/>
</dbReference>
<gene>
    <name evidence="1" type="ORF">EZ315_06905</name>
</gene>